<feature type="region of interest" description="Disordered" evidence="1">
    <location>
        <begin position="1"/>
        <end position="112"/>
    </location>
</feature>
<dbReference type="PANTHER" id="PTHR47007:SF1">
    <property type="entry name" value="SUSHI DOMAIN-CONTAINING PROTEIN 4"/>
    <property type="match status" value="1"/>
</dbReference>
<dbReference type="AlphaFoldDB" id="A0AAV7AER3"/>
<protein>
    <submittedName>
        <fullName evidence="2">Uncharacterized protein</fullName>
    </submittedName>
</protein>
<dbReference type="EMBL" id="WNYA01000007">
    <property type="protein sequence ID" value="KAG8560049.1"/>
    <property type="molecule type" value="Genomic_DNA"/>
</dbReference>
<proteinExistence type="predicted"/>
<evidence type="ECO:0000313" key="2">
    <source>
        <dbReference type="EMBL" id="KAG8560049.1"/>
    </source>
</evidence>
<dbReference type="GO" id="GO:0045957">
    <property type="term" value="P:negative regulation of complement activation, alternative pathway"/>
    <property type="evidence" value="ECO:0007669"/>
    <property type="project" value="TreeGrafter"/>
</dbReference>
<keyword evidence="3" id="KW-1185">Reference proteome</keyword>
<feature type="compositionally biased region" description="Polar residues" evidence="1">
    <location>
        <begin position="81"/>
        <end position="95"/>
    </location>
</feature>
<dbReference type="Proteomes" id="UP000824782">
    <property type="component" value="Unassembled WGS sequence"/>
</dbReference>
<accession>A0AAV7AER3</accession>
<name>A0AAV7AER3_ENGPU</name>
<evidence type="ECO:0000313" key="3">
    <source>
        <dbReference type="Proteomes" id="UP000824782"/>
    </source>
</evidence>
<comment type="caution">
    <text evidence="2">The sequence shown here is derived from an EMBL/GenBank/DDBJ whole genome shotgun (WGS) entry which is preliminary data.</text>
</comment>
<reference evidence="2" key="1">
    <citation type="thesis" date="2020" institute="ProQuest LLC" country="789 East Eisenhower Parkway, Ann Arbor, MI, USA">
        <title>Comparative Genomics and Chromosome Evolution.</title>
        <authorList>
            <person name="Mudd A.B."/>
        </authorList>
    </citation>
    <scope>NUCLEOTIDE SEQUENCE</scope>
    <source>
        <strain evidence="2">237g6f4</strain>
        <tissue evidence="2">Blood</tissue>
    </source>
</reference>
<feature type="compositionally biased region" description="Acidic residues" evidence="1">
    <location>
        <begin position="98"/>
        <end position="112"/>
    </location>
</feature>
<evidence type="ECO:0000256" key="1">
    <source>
        <dbReference type="SAM" id="MobiDB-lite"/>
    </source>
</evidence>
<sequence>MLPSYDEAVSSGVTVTPPGYLPSAGQRSPSPTEESHPPAYPGNPNTDSLCEESETFDSLLESSDLHHTLHSSSMTHMRTPGAQNMNSETATTSPSIDIADEIPLMDEEEVET</sequence>
<dbReference type="InterPro" id="IPR042985">
    <property type="entry name" value="SUSD4"/>
</dbReference>
<gene>
    <name evidence="2" type="ORF">GDO81_014758</name>
</gene>
<dbReference type="PANTHER" id="PTHR47007">
    <property type="entry name" value="SUSHI DOMAIN-CONTAINING PROTEIN 4"/>
    <property type="match status" value="1"/>
</dbReference>
<dbReference type="GO" id="GO:0045959">
    <property type="term" value="P:negative regulation of complement activation, classical pathway"/>
    <property type="evidence" value="ECO:0007669"/>
    <property type="project" value="TreeGrafter"/>
</dbReference>
<organism evidence="2 3">
    <name type="scientific">Engystomops pustulosus</name>
    <name type="common">Tungara frog</name>
    <name type="synonym">Physalaemus pustulosus</name>
    <dbReference type="NCBI Taxonomy" id="76066"/>
    <lineage>
        <taxon>Eukaryota</taxon>
        <taxon>Metazoa</taxon>
        <taxon>Chordata</taxon>
        <taxon>Craniata</taxon>
        <taxon>Vertebrata</taxon>
        <taxon>Euteleostomi</taxon>
        <taxon>Amphibia</taxon>
        <taxon>Batrachia</taxon>
        <taxon>Anura</taxon>
        <taxon>Neobatrachia</taxon>
        <taxon>Hyloidea</taxon>
        <taxon>Leptodactylidae</taxon>
        <taxon>Leiuperinae</taxon>
        <taxon>Engystomops</taxon>
    </lineage>
</organism>